<accession>A0A1F4VFF7</accession>
<dbReference type="EMBL" id="MEVI01000002">
    <property type="protein sequence ID" value="OGC55443.1"/>
    <property type="molecule type" value="Genomic_DNA"/>
</dbReference>
<reference evidence="1 2" key="1">
    <citation type="journal article" date="2016" name="Nat. Commun.">
        <title>Thousands of microbial genomes shed light on interconnected biogeochemical processes in an aquifer system.</title>
        <authorList>
            <person name="Anantharaman K."/>
            <person name="Brown C.T."/>
            <person name="Hug L.A."/>
            <person name="Sharon I."/>
            <person name="Castelle C.J."/>
            <person name="Probst A.J."/>
            <person name="Thomas B.C."/>
            <person name="Singh A."/>
            <person name="Wilkins M.J."/>
            <person name="Karaoz U."/>
            <person name="Brodie E.L."/>
            <person name="Williams K.H."/>
            <person name="Hubbard S.S."/>
            <person name="Banfield J.F."/>
        </authorList>
    </citation>
    <scope>NUCLEOTIDE SEQUENCE [LARGE SCALE GENOMIC DNA]</scope>
</reference>
<name>A0A1F4VFF7_UNCKA</name>
<proteinExistence type="predicted"/>
<sequence>MNGQFENLVKSIISQQELIIGPVAIEEANKVPGLNISSDGKTATITGDGKAVLEGLVKQYASLFGRVSVEVCREAVSAVVGDQKEILPDILR</sequence>
<organism evidence="1 2">
    <name type="scientific">candidate division WWE3 bacterium RIFCSPLOWO2_01_FULL_41_18</name>
    <dbReference type="NCBI Taxonomy" id="1802625"/>
    <lineage>
        <taxon>Bacteria</taxon>
        <taxon>Katanobacteria</taxon>
    </lineage>
</organism>
<protein>
    <submittedName>
        <fullName evidence="1">Uncharacterized protein</fullName>
    </submittedName>
</protein>
<gene>
    <name evidence="1" type="ORF">A3A78_00600</name>
</gene>
<dbReference type="Proteomes" id="UP000176504">
    <property type="component" value="Unassembled WGS sequence"/>
</dbReference>
<comment type="caution">
    <text evidence="1">The sequence shown here is derived from an EMBL/GenBank/DDBJ whole genome shotgun (WGS) entry which is preliminary data.</text>
</comment>
<dbReference type="AlphaFoldDB" id="A0A1F4VFF7"/>
<evidence type="ECO:0000313" key="2">
    <source>
        <dbReference type="Proteomes" id="UP000176504"/>
    </source>
</evidence>
<evidence type="ECO:0000313" key="1">
    <source>
        <dbReference type="EMBL" id="OGC55443.1"/>
    </source>
</evidence>